<feature type="non-terminal residue" evidence="3">
    <location>
        <position position="1"/>
    </location>
</feature>
<dbReference type="InterPro" id="IPR002125">
    <property type="entry name" value="CMP_dCMP_dom"/>
</dbReference>
<protein>
    <recommendedName>
        <fullName evidence="2">CMP/dCMP-type deaminase domain-containing protein</fullName>
    </recommendedName>
</protein>
<dbReference type="Gene3D" id="3.40.140.10">
    <property type="entry name" value="Cytidine Deaminase, domain 2"/>
    <property type="match status" value="1"/>
</dbReference>
<dbReference type="SUPFAM" id="SSF53927">
    <property type="entry name" value="Cytidine deaminase-like"/>
    <property type="match status" value="1"/>
</dbReference>
<dbReference type="GO" id="GO:0004132">
    <property type="term" value="F:dCMP deaminase activity"/>
    <property type="evidence" value="ECO:0007669"/>
    <property type="project" value="TreeGrafter"/>
</dbReference>
<gene>
    <name evidence="3" type="ORF">LCGC14_2685220</name>
</gene>
<proteinExistence type="predicted"/>
<name>A0A0F9A7N3_9ZZZZ</name>
<dbReference type="GO" id="GO:0005737">
    <property type="term" value="C:cytoplasm"/>
    <property type="evidence" value="ECO:0007669"/>
    <property type="project" value="TreeGrafter"/>
</dbReference>
<evidence type="ECO:0000313" key="3">
    <source>
        <dbReference type="EMBL" id="KKK94200.1"/>
    </source>
</evidence>
<dbReference type="Pfam" id="PF00383">
    <property type="entry name" value="dCMP_cyt_deam_1"/>
    <property type="match status" value="1"/>
</dbReference>
<dbReference type="InterPro" id="IPR016193">
    <property type="entry name" value="Cytidine_deaminase-like"/>
</dbReference>
<dbReference type="PANTHER" id="PTHR11086">
    <property type="entry name" value="DEOXYCYTIDYLATE DEAMINASE-RELATED"/>
    <property type="match status" value="1"/>
</dbReference>
<dbReference type="AlphaFoldDB" id="A0A0F9A7N3"/>
<dbReference type="EMBL" id="LAZR01047444">
    <property type="protein sequence ID" value="KKK94200.1"/>
    <property type="molecule type" value="Genomic_DNA"/>
</dbReference>
<feature type="domain" description="CMP/dCMP-type deaminase" evidence="2">
    <location>
        <begin position="47"/>
        <end position="163"/>
    </location>
</feature>
<keyword evidence="1" id="KW-0378">Hydrolase</keyword>
<evidence type="ECO:0000256" key="1">
    <source>
        <dbReference type="ARBA" id="ARBA00022801"/>
    </source>
</evidence>
<accession>A0A0F9A7N3</accession>
<evidence type="ECO:0000259" key="2">
    <source>
        <dbReference type="PROSITE" id="PS51747"/>
    </source>
</evidence>
<dbReference type="PROSITE" id="PS51747">
    <property type="entry name" value="CYT_DCMP_DEAMINASES_2"/>
    <property type="match status" value="1"/>
</dbReference>
<sequence length="218" mass="24518">WKSVLAHYGAPHEKIEMIAADCNTTPEKVQCGLDMVANANRLEERPSWNDILMTMACIYCLRSPDPRTWHGCVIVDDNNHPVGWGYNGFPRGGTNHLYPTDRSKLRYIAHSELNALLNRTMNTKGGTVYVTGEPCCGCMVAMIQAGIKKIIYGEISSHMISKEDQKAVRFMADDCNIALIPYEPDKASPYDVMKQTHEYLVLKGWSNYGQETGKEISR</sequence>
<reference evidence="3" key="1">
    <citation type="journal article" date="2015" name="Nature">
        <title>Complex archaea that bridge the gap between prokaryotes and eukaryotes.</title>
        <authorList>
            <person name="Spang A."/>
            <person name="Saw J.H."/>
            <person name="Jorgensen S.L."/>
            <person name="Zaremba-Niedzwiedzka K."/>
            <person name="Martijn J."/>
            <person name="Lind A.E."/>
            <person name="van Eijk R."/>
            <person name="Schleper C."/>
            <person name="Guy L."/>
            <person name="Ettema T.J."/>
        </authorList>
    </citation>
    <scope>NUCLEOTIDE SEQUENCE</scope>
</reference>
<dbReference type="InterPro" id="IPR015517">
    <property type="entry name" value="dCMP_deaminase-rel"/>
</dbReference>
<dbReference type="PANTHER" id="PTHR11086:SF18">
    <property type="entry name" value="DEOXYCYTIDYLATE DEAMINASE"/>
    <property type="match status" value="1"/>
</dbReference>
<comment type="caution">
    <text evidence="3">The sequence shown here is derived from an EMBL/GenBank/DDBJ whole genome shotgun (WGS) entry which is preliminary data.</text>
</comment>
<organism evidence="3">
    <name type="scientific">marine sediment metagenome</name>
    <dbReference type="NCBI Taxonomy" id="412755"/>
    <lineage>
        <taxon>unclassified sequences</taxon>
        <taxon>metagenomes</taxon>
        <taxon>ecological metagenomes</taxon>
    </lineage>
</organism>